<gene>
    <name evidence="2" type="ORF">I4J89_45115</name>
</gene>
<keyword evidence="1" id="KW-0732">Signal</keyword>
<evidence type="ECO:0000313" key="2">
    <source>
        <dbReference type="EMBL" id="MBG0568626.1"/>
    </source>
</evidence>
<dbReference type="Proteomes" id="UP000598146">
    <property type="component" value="Unassembled WGS sequence"/>
</dbReference>
<sequence>MTIRSKAISVLGMAALLAGSATPGSAQAAPEPAAPAGVAFEAPDAAFGDGWESSTDAAVTGVGDVSGFHLYVARESQAFAWKPLATLRSSGTDLGAWTGECA</sequence>
<dbReference type="EMBL" id="JADQTO010000041">
    <property type="protein sequence ID" value="MBG0568626.1"/>
    <property type="molecule type" value="Genomic_DNA"/>
</dbReference>
<comment type="caution">
    <text evidence="2">The sequence shown here is derived from an EMBL/GenBank/DDBJ whole genome shotgun (WGS) entry which is preliminary data.</text>
</comment>
<name>A0A931CKA6_9ACTN</name>
<accession>A0A931CKA6</accession>
<dbReference type="AlphaFoldDB" id="A0A931CKA6"/>
<dbReference type="RefSeq" id="WP_196420394.1">
    <property type="nucleotide sequence ID" value="NZ_JADQTO010000041.1"/>
</dbReference>
<protein>
    <submittedName>
        <fullName evidence="2">Uncharacterized protein</fullName>
    </submittedName>
</protein>
<evidence type="ECO:0000313" key="3">
    <source>
        <dbReference type="Proteomes" id="UP000598146"/>
    </source>
</evidence>
<feature type="chain" id="PRO_5037481889" evidence="1">
    <location>
        <begin position="29"/>
        <end position="102"/>
    </location>
</feature>
<evidence type="ECO:0000256" key="1">
    <source>
        <dbReference type="SAM" id="SignalP"/>
    </source>
</evidence>
<reference evidence="2" key="1">
    <citation type="submission" date="2020-11" db="EMBL/GenBank/DDBJ databases">
        <title>Isolation and identification of active actinomycetes.</title>
        <authorList>
            <person name="Sun X."/>
        </authorList>
    </citation>
    <scope>NUCLEOTIDE SEQUENCE</scope>
    <source>
        <strain evidence="2">NEAU-A11</strain>
    </source>
</reference>
<keyword evidence="3" id="KW-1185">Reference proteome</keyword>
<feature type="signal peptide" evidence="1">
    <location>
        <begin position="1"/>
        <end position="28"/>
    </location>
</feature>
<organism evidence="2 3">
    <name type="scientific">Actinoplanes aureus</name>
    <dbReference type="NCBI Taxonomy" id="2792083"/>
    <lineage>
        <taxon>Bacteria</taxon>
        <taxon>Bacillati</taxon>
        <taxon>Actinomycetota</taxon>
        <taxon>Actinomycetes</taxon>
        <taxon>Micromonosporales</taxon>
        <taxon>Micromonosporaceae</taxon>
        <taxon>Actinoplanes</taxon>
    </lineage>
</organism>
<proteinExistence type="predicted"/>